<dbReference type="InterPro" id="IPR006342">
    <property type="entry name" value="FkbM_mtfrase"/>
</dbReference>
<evidence type="ECO:0000259" key="2">
    <source>
        <dbReference type="Pfam" id="PF05050"/>
    </source>
</evidence>
<dbReference type="RefSeq" id="XP_031023908.1">
    <property type="nucleotide sequence ID" value="XM_031170179.1"/>
</dbReference>
<dbReference type="Proteomes" id="UP000319731">
    <property type="component" value="Unassembled WGS sequence"/>
</dbReference>
<keyword evidence="1" id="KW-0812">Transmembrane</keyword>
<dbReference type="EMBL" id="QEAO01000027">
    <property type="protein sequence ID" value="TPX32751.1"/>
    <property type="molecule type" value="Genomic_DNA"/>
</dbReference>
<name>A0A507C037_9FUNG</name>
<dbReference type="OrthoDB" id="10006218at2759"/>
<keyword evidence="1" id="KW-0472">Membrane</keyword>
<keyword evidence="4" id="KW-1185">Reference proteome</keyword>
<feature type="transmembrane region" description="Helical" evidence="1">
    <location>
        <begin position="12"/>
        <end position="31"/>
    </location>
</feature>
<dbReference type="Gene3D" id="3.40.50.150">
    <property type="entry name" value="Vaccinia Virus protein VP39"/>
    <property type="match status" value="1"/>
</dbReference>
<accession>A0A507C037</accession>
<feature type="domain" description="Methyltransferase FkbM" evidence="2">
    <location>
        <begin position="102"/>
        <end position="250"/>
    </location>
</feature>
<dbReference type="SUPFAM" id="SSF53335">
    <property type="entry name" value="S-adenosyl-L-methionine-dependent methyltransferases"/>
    <property type="match status" value="1"/>
</dbReference>
<proteinExistence type="predicted"/>
<reference evidence="3 4" key="1">
    <citation type="journal article" date="2019" name="Sci. Rep.">
        <title>Comparative genomics of chytrid fungi reveal insights into the obligate biotrophic and pathogenic lifestyle of Synchytrium endobioticum.</title>
        <authorList>
            <person name="van de Vossenberg B.T.L.H."/>
            <person name="Warris S."/>
            <person name="Nguyen H.D.T."/>
            <person name="van Gent-Pelzer M.P.E."/>
            <person name="Joly D.L."/>
            <person name="van de Geest H.C."/>
            <person name="Bonants P.J.M."/>
            <person name="Smith D.S."/>
            <person name="Levesque C.A."/>
            <person name="van der Lee T.A.J."/>
        </authorList>
    </citation>
    <scope>NUCLEOTIDE SEQUENCE [LARGE SCALE GENOMIC DNA]</scope>
    <source>
        <strain evidence="3 4">JEL517</strain>
    </source>
</reference>
<evidence type="ECO:0000256" key="1">
    <source>
        <dbReference type="SAM" id="Phobius"/>
    </source>
</evidence>
<dbReference type="Pfam" id="PF05050">
    <property type="entry name" value="Methyltransf_21"/>
    <property type="match status" value="1"/>
</dbReference>
<organism evidence="3 4">
    <name type="scientific">Synchytrium microbalum</name>
    <dbReference type="NCBI Taxonomy" id="1806994"/>
    <lineage>
        <taxon>Eukaryota</taxon>
        <taxon>Fungi</taxon>
        <taxon>Fungi incertae sedis</taxon>
        <taxon>Chytridiomycota</taxon>
        <taxon>Chytridiomycota incertae sedis</taxon>
        <taxon>Chytridiomycetes</taxon>
        <taxon>Synchytriales</taxon>
        <taxon>Synchytriaceae</taxon>
        <taxon>Synchytrium</taxon>
    </lineage>
</organism>
<protein>
    <recommendedName>
        <fullName evidence="2">Methyltransferase FkbM domain-containing protein</fullName>
    </recommendedName>
</protein>
<gene>
    <name evidence="3" type="ORF">SmJEL517_g04251</name>
</gene>
<comment type="caution">
    <text evidence="3">The sequence shown here is derived from an EMBL/GenBank/DDBJ whole genome shotgun (WGS) entry which is preliminary data.</text>
</comment>
<dbReference type="AlphaFoldDB" id="A0A507C037"/>
<dbReference type="GeneID" id="42005476"/>
<evidence type="ECO:0000313" key="4">
    <source>
        <dbReference type="Proteomes" id="UP000319731"/>
    </source>
</evidence>
<keyword evidence="1" id="KW-1133">Transmembrane helix</keyword>
<sequence length="273" mass="30720">MTANIPLSSKQIILVLLFTMAISVFLLLDTFRPSNILDSSETTTTTTVPCKFQSDQPAADVDQQEESDSVPRRCVFLDLGANRADTLKVFLKEPDAKFKYDFPVPFWATHETCEIYLFEANPLFTPALKNASVEYNAKGINVTVFPETAVAAVDGSITLHLDTTTVEHDFWGSSILDEDSNRPSVVISAIDISTWIMKNFKPRDYVLVKMDIEKAEYNVLPRMLEVEAWKVMDVLLIEFHDPPRLNNGIRDIAMAATVKLSEHVFIPHYDSPS</sequence>
<evidence type="ECO:0000313" key="3">
    <source>
        <dbReference type="EMBL" id="TPX32751.1"/>
    </source>
</evidence>
<dbReference type="InterPro" id="IPR029063">
    <property type="entry name" value="SAM-dependent_MTases_sf"/>
</dbReference>